<dbReference type="AlphaFoldDB" id="A0A9X7X8K7"/>
<proteinExistence type="predicted"/>
<evidence type="ECO:0000313" key="1">
    <source>
        <dbReference type="EMBL" id="QGH02294.1"/>
    </source>
</evidence>
<dbReference type="RefSeq" id="WP_113837345.1">
    <property type="nucleotide sequence ID" value="NZ_CP033165.1"/>
</dbReference>
<gene>
    <name evidence="1" type="ORF">EA457_06950</name>
</gene>
<name>A0A9X7X8K7_STRDY</name>
<dbReference type="Proteomes" id="UP000347383">
    <property type="component" value="Chromosome"/>
</dbReference>
<protein>
    <recommendedName>
        <fullName evidence="3">HNH endonuclease</fullName>
    </recommendedName>
</protein>
<sequence length="171" mass="19570">MAEKEIILDGNHTGWKISDEGYTIDTWGRKSFGTLNRTAGYLQVAIRGKKYLIHRLVAMFFIPFTETNPDGTPLNGKAQVNHKNENPFDNRLENLEWCDNTYNNNYGTKKQRVSLKTAKFYKCIETGEIGQPVFFAVKYGLTKQAIRNAANPNDFHKHASGLHFEREEIIA</sequence>
<organism evidence="1 2">
    <name type="scientific">Streptococcus dysgalactiae subsp. dysgalactiae</name>
    <dbReference type="NCBI Taxonomy" id="99822"/>
    <lineage>
        <taxon>Bacteria</taxon>
        <taxon>Bacillati</taxon>
        <taxon>Bacillota</taxon>
        <taxon>Bacilli</taxon>
        <taxon>Lactobacillales</taxon>
        <taxon>Streptococcaceae</taxon>
        <taxon>Streptococcus</taxon>
    </lineage>
</organism>
<dbReference type="Gene3D" id="3.90.75.20">
    <property type="match status" value="1"/>
</dbReference>
<accession>A0A9X7X8K7</accession>
<evidence type="ECO:0000313" key="2">
    <source>
        <dbReference type="Proteomes" id="UP000347383"/>
    </source>
</evidence>
<reference evidence="1 2" key="1">
    <citation type="submission" date="2018-10" db="EMBL/GenBank/DDBJ databases">
        <title>Comparative Genomics Analysis of the Streptococcus dysgalactiae subspecies dysgalactiae.</title>
        <authorList>
            <person name="Koh T.H."/>
            <person name="Abdul Rahman N."/>
            <person name="Sessions O.M."/>
        </authorList>
    </citation>
    <scope>NUCLEOTIDE SEQUENCE [LARGE SCALE GENOMIC DNA]</scope>
    <source>
        <strain evidence="1 2">DB60705-15</strain>
    </source>
</reference>
<dbReference type="InterPro" id="IPR044925">
    <property type="entry name" value="His-Me_finger_sf"/>
</dbReference>
<dbReference type="SUPFAM" id="SSF54060">
    <property type="entry name" value="His-Me finger endonucleases"/>
    <property type="match status" value="1"/>
</dbReference>
<dbReference type="EMBL" id="CP033165">
    <property type="protein sequence ID" value="QGH02294.1"/>
    <property type="molecule type" value="Genomic_DNA"/>
</dbReference>
<evidence type="ECO:0008006" key="3">
    <source>
        <dbReference type="Google" id="ProtNLM"/>
    </source>
</evidence>